<evidence type="ECO:0000313" key="2">
    <source>
        <dbReference type="Proteomes" id="UP001200313"/>
    </source>
</evidence>
<protein>
    <recommendedName>
        <fullName evidence="3">Cation transporter</fullName>
    </recommendedName>
</protein>
<evidence type="ECO:0008006" key="3">
    <source>
        <dbReference type="Google" id="ProtNLM"/>
    </source>
</evidence>
<sequence>MYSFFSDYLSGPRAVERQSALLRRLPGVKRVHVDPQDGRIIIDYAPSETGPEDLLSQLSEQERSVIRSSTNWLTD</sequence>
<accession>A0ABS9M707</accession>
<dbReference type="EMBL" id="JAKNJB010000005">
    <property type="protein sequence ID" value="MCG4526169.1"/>
    <property type="molecule type" value="Genomic_DNA"/>
</dbReference>
<dbReference type="Gene3D" id="3.30.70.100">
    <property type="match status" value="1"/>
</dbReference>
<proteinExistence type="predicted"/>
<gene>
    <name evidence="1" type="ORF">L0P79_03670</name>
</gene>
<dbReference type="Proteomes" id="UP001200313">
    <property type="component" value="Unassembled WGS sequence"/>
</dbReference>
<keyword evidence="2" id="KW-1185">Reference proteome</keyword>
<organism evidence="1 2">
    <name type="scientific">Intestinimonas massiliensis</name>
    <name type="common">ex Afouda et al. 2020</name>
    <dbReference type="NCBI Taxonomy" id="1673721"/>
    <lineage>
        <taxon>Bacteria</taxon>
        <taxon>Bacillati</taxon>
        <taxon>Bacillota</taxon>
        <taxon>Clostridia</taxon>
        <taxon>Eubacteriales</taxon>
        <taxon>Intestinimonas</taxon>
    </lineage>
</organism>
<reference evidence="1 2" key="1">
    <citation type="submission" date="2022-01" db="EMBL/GenBank/DDBJ databases">
        <title>Collection of gut derived symbiotic bacterial strains cultured from healthy donors.</title>
        <authorList>
            <person name="Lin H."/>
            <person name="Kohout C."/>
            <person name="Waligurski E."/>
            <person name="Pamer E.G."/>
        </authorList>
    </citation>
    <scope>NUCLEOTIDE SEQUENCE [LARGE SCALE GENOMIC DNA]</scope>
    <source>
        <strain evidence="1 2">DFI.3.7</strain>
    </source>
</reference>
<name>A0ABS9M707_9FIRM</name>
<dbReference type="SUPFAM" id="SSF55008">
    <property type="entry name" value="HMA, heavy metal-associated domain"/>
    <property type="match status" value="1"/>
</dbReference>
<comment type="caution">
    <text evidence="1">The sequence shown here is derived from an EMBL/GenBank/DDBJ whole genome shotgun (WGS) entry which is preliminary data.</text>
</comment>
<evidence type="ECO:0000313" key="1">
    <source>
        <dbReference type="EMBL" id="MCG4526169.1"/>
    </source>
</evidence>
<dbReference type="RefSeq" id="WP_050618251.1">
    <property type="nucleotide sequence ID" value="NZ_JAKNJB010000005.1"/>
</dbReference>
<dbReference type="InterPro" id="IPR036163">
    <property type="entry name" value="HMA_dom_sf"/>
</dbReference>